<evidence type="ECO:0000313" key="2">
    <source>
        <dbReference type="EMBL" id="MDT2829133.1"/>
    </source>
</evidence>
<keyword evidence="1" id="KW-0472">Membrane</keyword>
<proteinExistence type="predicted"/>
<feature type="transmembrane region" description="Helical" evidence="1">
    <location>
        <begin position="12"/>
        <end position="32"/>
    </location>
</feature>
<keyword evidence="1" id="KW-1133">Transmembrane helix</keyword>
<protein>
    <submittedName>
        <fullName evidence="2">Uncharacterized protein</fullName>
    </submittedName>
</protein>
<dbReference type="Proteomes" id="UP001265301">
    <property type="component" value="Unassembled WGS sequence"/>
</dbReference>
<comment type="caution">
    <text evidence="2">The sequence shown here is derived from an EMBL/GenBank/DDBJ whole genome shotgun (WGS) entry which is preliminary data.</text>
</comment>
<evidence type="ECO:0000256" key="1">
    <source>
        <dbReference type="SAM" id="Phobius"/>
    </source>
</evidence>
<sequence length="57" mass="6396">MTSVQAFNLSDYLMNYATTKAAIANVIVSLAVQLIKKSFVQRCGSRFNLKLLQLDQE</sequence>
<gene>
    <name evidence="2" type="ORF">P7H59_11885</name>
</gene>
<name>A0ABU3FU19_9ENTE</name>
<evidence type="ECO:0000313" key="3">
    <source>
        <dbReference type="Proteomes" id="UP001265301"/>
    </source>
</evidence>
<organism evidence="2 3">
    <name type="scientific">Enterococcus viikkiensis</name>
    <dbReference type="NCBI Taxonomy" id="930854"/>
    <lineage>
        <taxon>Bacteria</taxon>
        <taxon>Bacillati</taxon>
        <taxon>Bacillota</taxon>
        <taxon>Bacilli</taxon>
        <taxon>Lactobacillales</taxon>
        <taxon>Enterococcaceae</taxon>
        <taxon>Enterococcus</taxon>
    </lineage>
</organism>
<keyword evidence="3" id="KW-1185">Reference proteome</keyword>
<accession>A0ABU3FU19</accession>
<reference evidence="2 3" key="1">
    <citation type="submission" date="2023-03" db="EMBL/GenBank/DDBJ databases">
        <authorList>
            <person name="Shen W."/>
            <person name="Cai J."/>
        </authorList>
    </citation>
    <scope>NUCLEOTIDE SEQUENCE [LARGE SCALE GENOMIC DNA]</scope>
    <source>
        <strain evidence="2 3">B101</strain>
    </source>
</reference>
<dbReference type="EMBL" id="JARQBN010000029">
    <property type="protein sequence ID" value="MDT2829133.1"/>
    <property type="molecule type" value="Genomic_DNA"/>
</dbReference>
<keyword evidence="1" id="KW-0812">Transmembrane</keyword>
<dbReference type="RefSeq" id="WP_311819674.1">
    <property type="nucleotide sequence ID" value="NZ_JARQBN010000029.1"/>
</dbReference>